<feature type="domain" description="AsmA" evidence="3">
    <location>
        <begin position="7"/>
        <end position="118"/>
    </location>
</feature>
<dbReference type="InterPro" id="IPR052894">
    <property type="entry name" value="AsmA-related"/>
</dbReference>
<sequence length="1225" mass="125229">MREALTVVGFLLILAFAALFTAPLYMDWNAWRDDIGARLSEHFGTPVIIKGPIQARILPQPWLSLGDVSIGDPYGSTKLKVAGIDGDVSLGGLLRGDIDLSNVVVRSPVLTVIADDQGLVAPLAQNAVSLDAAVENFELNGGSLHYVNKADGQDITLSGINLVGEGGSVFGPYKAEGGVQFAGVPHTVKLTTGTADKAGLHLRLTVVPADRPVTLDLDGEIRIADGKPTFAGNATLMRPLFASKGNGGDTSADASGENQTPWSVSGPVTASPAGLISDKVAVQIGPDETSLKLDGTLNMSFGTRTVLESTLSGKQLQLDRFAGIGPDQRLPPAAVLARLAKAIPGLSDLSASSHLDLSVQGLMLGSELMRNARASLRMNDGKLQVDRLEADLPGQSHLLLAGDVNDDGGGFKGNLSLNSNRATGLIGWLQGQPVLGRPDAAKKLTLQANLAADANKVNLSQLTLAVDNAAVKGELAWSRLAQGRAAGRVEANLAAQRIDLDALPSVAALLPGSSDIFSEADIRLQAQELALAGIEAKSVSGHIKAGGKLIALEDVVVNDLGGANLTANGHIDNISVLPQGEIRISLNGRDLTGLAATLKRSALPPFWVNAFADRAASLSPANGNLVIAFGNSERYSVDGKFGGSVIQLDTDLGSGSGQSAVAVKLKADSLDLATLLRQAGLVLAVGNIPGRASLDMNLSGVPGGAMSWTAAFKGAGLDLGGKGQMTGSFEAPALDGQITAGADDILAPARLFGVALPGVTPAQGVTLSSGMHMRAGHFAFDNLFGTLLGMPVSGSLTVNAGKPLRLDGQLSFAEADGQVLGSLLAGADLGAGNASGNAFSDEAFGPTALDNLAGHLSVSAQALQLSHRLPDLSDVKGEVSFGPRSVAVDNFTASVGGGTVTGALQLSRAALDTAVTGRFNLQDVDLRTPDVSGRLNAGLDFQGTGRSADSLMSSLTGGGTLELKEPVLSGFSENAFKETVAAVDGGLANDPMHVKPAFMQSLAGEALNVSPITGNVSLAGGILRLSSTRTASANSTVTLSGLLDLSDLTVKSDVALMPADMADGFGGPSPSIPVQIRGAIDNLQRDVDVSGLVAWLSIRGAEQQARKLEQLEAQRQAEEKAADEARRAEAAQMQKAIDAARLKALLLQPGPAGPPKDQLPPAAVGPAPAPVPQIGGRGAPVMKMPSLNSLPVTPVVPAPTTVMPAPNVPSAGPQSPGAPPQPVAP</sequence>
<feature type="compositionally biased region" description="Polar residues" evidence="2">
    <location>
        <begin position="252"/>
        <end position="266"/>
    </location>
</feature>
<keyword evidence="1" id="KW-0175">Coiled coil</keyword>
<dbReference type="Pfam" id="PF05170">
    <property type="entry name" value="AsmA"/>
    <property type="match status" value="1"/>
</dbReference>
<feature type="compositionally biased region" description="Pro residues" evidence="2">
    <location>
        <begin position="1216"/>
        <end position="1225"/>
    </location>
</feature>
<evidence type="ECO:0000256" key="2">
    <source>
        <dbReference type="SAM" id="MobiDB-lite"/>
    </source>
</evidence>
<evidence type="ECO:0000256" key="1">
    <source>
        <dbReference type="SAM" id="Coils"/>
    </source>
</evidence>
<feature type="region of interest" description="Disordered" evidence="2">
    <location>
        <begin position="241"/>
        <end position="266"/>
    </location>
</feature>
<dbReference type="PANTHER" id="PTHR30441">
    <property type="entry name" value="DUF748 DOMAIN-CONTAINING PROTEIN"/>
    <property type="match status" value="1"/>
</dbReference>
<accession>A0ABQ6CLS2</accession>
<reference evidence="5" key="1">
    <citation type="journal article" date="2019" name="Int. J. Syst. Evol. Microbiol.">
        <title>The Global Catalogue of Microorganisms (GCM) 10K type strain sequencing project: providing services to taxonomists for standard genome sequencing and annotation.</title>
        <authorList>
            <consortium name="The Broad Institute Genomics Platform"/>
            <consortium name="The Broad Institute Genome Sequencing Center for Infectious Disease"/>
            <person name="Wu L."/>
            <person name="Ma J."/>
        </authorList>
    </citation>
    <scope>NUCLEOTIDE SEQUENCE [LARGE SCALE GENOMIC DNA]</scope>
    <source>
        <strain evidence="5">NBRC 101365</strain>
    </source>
</reference>
<gene>
    <name evidence="4" type="ORF">GCM10007874_43190</name>
</gene>
<evidence type="ECO:0000313" key="4">
    <source>
        <dbReference type="EMBL" id="GLS21302.1"/>
    </source>
</evidence>
<evidence type="ECO:0000259" key="3">
    <source>
        <dbReference type="Pfam" id="PF05170"/>
    </source>
</evidence>
<feature type="region of interest" description="Disordered" evidence="2">
    <location>
        <begin position="1198"/>
        <end position="1225"/>
    </location>
</feature>
<feature type="coiled-coil region" evidence="1">
    <location>
        <begin position="1098"/>
        <end position="1134"/>
    </location>
</feature>
<proteinExistence type="predicted"/>
<feature type="compositionally biased region" description="Low complexity" evidence="2">
    <location>
        <begin position="1198"/>
        <end position="1215"/>
    </location>
</feature>
<dbReference type="RefSeq" id="WP_284314350.1">
    <property type="nucleotide sequence ID" value="NZ_BSPC01000048.1"/>
</dbReference>
<dbReference type="EMBL" id="BSPC01000048">
    <property type="protein sequence ID" value="GLS21302.1"/>
    <property type="molecule type" value="Genomic_DNA"/>
</dbReference>
<name>A0ABQ6CLS2_9HYPH</name>
<evidence type="ECO:0000313" key="5">
    <source>
        <dbReference type="Proteomes" id="UP001156882"/>
    </source>
</evidence>
<protein>
    <recommendedName>
        <fullName evidence="3">AsmA domain-containing protein</fullName>
    </recommendedName>
</protein>
<dbReference type="InterPro" id="IPR007844">
    <property type="entry name" value="AsmA"/>
</dbReference>
<comment type="caution">
    <text evidence="4">The sequence shown here is derived from an EMBL/GenBank/DDBJ whole genome shotgun (WGS) entry which is preliminary data.</text>
</comment>
<dbReference type="PANTHER" id="PTHR30441:SF4">
    <property type="entry name" value="PROTEIN ASMA"/>
    <property type="match status" value="1"/>
</dbReference>
<keyword evidence="5" id="KW-1185">Reference proteome</keyword>
<dbReference type="Proteomes" id="UP001156882">
    <property type="component" value="Unassembled WGS sequence"/>
</dbReference>
<organism evidence="4 5">
    <name type="scientific">Labrys miyagiensis</name>
    <dbReference type="NCBI Taxonomy" id="346912"/>
    <lineage>
        <taxon>Bacteria</taxon>
        <taxon>Pseudomonadati</taxon>
        <taxon>Pseudomonadota</taxon>
        <taxon>Alphaproteobacteria</taxon>
        <taxon>Hyphomicrobiales</taxon>
        <taxon>Xanthobacteraceae</taxon>
        <taxon>Labrys</taxon>
    </lineage>
</organism>